<evidence type="ECO:0000313" key="8">
    <source>
        <dbReference type="EMBL" id="SEL18870.1"/>
    </source>
</evidence>
<reference evidence="8 9" key="1">
    <citation type="submission" date="2016-10" db="EMBL/GenBank/DDBJ databases">
        <authorList>
            <person name="de Groot N.N."/>
        </authorList>
    </citation>
    <scope>NUCLEOTIDE SEQUENCE [LARGE SCALE GENOMIC DNA]</scope>
    <source>
        <strain evidence="8 9">DSM 14858</strain>
    </source>
</reference>
<dbReference type="OrthoDB" id="9800654at2"/>
<dbReference type="GO" id="GO:0017004">
    <property type="term" value="P:cytochrome complex assembly"/>
    <property type="evidence" value="ECO:0007669"/>
    <property type="project" value="UniProtKB-KW"/>
</dbReference>
<sequence>MTFTVTDLSCRRGEITVLRDVTFSVAAGEALVLRGPNGAGKTTLLRTLAGLTPPVRGTVDTDVCAYAAHADGLKSQLTVAENLTFWARVFGRRDIAPAVHAFDLRALLDRRAADLSAGQKRRVALARLPLTARPVWLMDEPTVSLDAANVALFGRAVAVHLQTGGCAILATHIDLGLPDTRTLDVTRFAATQTDDTTDPFAEALE</sequence>
<proteinExistence type="predicted"/>
<dbReference type="Gene3D" id="3.40.50.300">
    <property type="entry name" value="P-loop containing nucleotide triphosphate hydrolases"/>
    <property type="match status" value="1"/>
</dbReference>
<evidence type="ECO:0000256" key="6">
    <source>
        <dbReference type="ARBA" id="ARBA00023136"/>
    </source>
</evidence>
<dbReference type="Proteomes" id="UP000199283">
    <property type="component" value="Unassembled WGS sequence"/>
</dbReference>
<dbReference type="InterPro" id="IPR003439">
    <property type="entry name" value="ABC_transporter-like_ATP-bd"/>
</dbReference>
<feature type="domain" description="ABC transporter" evidence="7">
    <location>
        <begin position="3"/>
        <end position="204"/>
    </location>
</feature>
<evidence type="ECO:0000256" key="3">
    <source>
        <dbReference type="ARBA" id="ARBA00022748"/>
    </source>
</evidence>
<evidence type="ECO:0000259" key="7">
    <source>
        <dbReference type="PROSITE" id="PS50893"/>
    </source>
</evidence>
<dbReference type="PANTHER" id="PTHR43499">
    <property type="entry name" value="ABC TRANSPORTER I FAMILY MEMBER 1"/>
    <property type="match status" value="1"/>
</dbReference>
<dbReference type="SMART" id="SM00382">
    <property type="entry name" value="AAA"/>
    <property type="match status" value="1"/>
</dbReference>
<dbReference type="InterPro" id="IPR003593">
    <property type="entry name" value="AAA+_ATPase"/>
</dbReference>
<dbReference type="PROSITE" id="PS50893">
    <property type="entry name" value="ABC_TRANSPORTER_2"/>
    <property type="match status" value="1"/>
</dbReference>
<dbReference type="InterPro" id="IPR027417">
    <property type="entry name" value="P-loop_NTPase"/>
</dbReference>
<keyword evidence="2" id="KW-0547">Nucleotide-binding</keyword>
<accession>A0A1H7N5V1</accession>
<dbReference type="GO" id="GO:0016887">
    <property type="term" value="F:ATP hydrolysis activity"/>
    <property type="evidence" value="ECO:0007669"/>
    <property type="project" value="InterPro"/>
</dbReference>
<evidence type="ECO:0000313" key="9">
    <source>
        <dbReference type="Proteomes" id="UP000199283"/>
    </source>
</evidence>
<organism evidence="8 9">
    <name type="scientific">Jannaschia helgolandensis</name>
    <dbReference type="NCBI Taxonomy" id="188906"/>
    <lineage>
        <taxon>Bacteria</taxon>
        <taxon>Pseudomonadati</taxon>
        <taxon>Pseudomonadota</taxon>
        <taxon>Alphaproteobacteria</taxon>
        <taxon>Rhodobacterales</taxon>
        <taxon>Roseobacteraceae</taxon>
        <taxon>Jannaschia</taxon>
    </lineage>
</organism>
<dbReference type="GO" id="GO:0005524">
    <property type="term" value="F:ATP binding"/>
    <property type="evidence" value="ECO:0007669"/>
    <property type="project" value="UniProtKB-KW"/>
</dbReference>
<keyword evidence="3" id="KW-0201">Cytochrome c-type biogenesis</keyword>
<dbReference type="NCBIfam" id="TIGR01189">
    <property type="entry name" value="ccmA"/>
    <property type="match status" value="1"/>
</dbReference>
<dbReference type="AlphaFoldDB" id="A0A1H7N5V1"/>
<keyword evidence="4" id="KW-0067">ATP-binding</keyword>
<dbReference type="RefSeq" id="WP_092762646.1">
    <property type="nucleotide sequence ID" value="NZ_FNZQ01000003.1"/>
</dbReference>
<dbReference type="EMBL" id="FNZQ01000003">
    <property type="protein sequence ID" value="SEL18870.1"/>
    <property type="molecule type" value="Genomic_DNA"/>
</dbReference>
<keyword evidence="9" id="KW-1185">Reference proteome</keyword>
<dbReference type="GO" id="GO:0022857">
    <property type="term" value="F:transmembrane transporter activity"/>
    <property type="evidence" value="ECO:0007669"/>
    <property type="project" value="InterPro"/>
</dbReference>
<protein>
    <submittedName>
        <fullName evidence="8">Heme exporter protein A</fullName>
    </submittedName>
</protein>
<gene>
    <name evidence="8" type="ORF">SAMN04488526_2177</name>
</gene>
<dbReference type="STRING" id="188906.SAMN04488526_2177"/>
<evidence type="ECO:0000256" key="4">
    <source>
        <dbReference type="ARBA" id="ARBA00022840"/>
    </source>
</evidence>
<keyword evidence="1" id="KW-0813">Transport</keyword>
<evidence type="ECO:0000256" key="5">
    <source>
        <dbReference type="ARBA" id="ARBA00022967"/>
    </source>
</evidence>
<dbReference type="InterPro" id="IPR005895">
    <property type="entry name" value="ABC_transptr_haem_export_CcmA"/>
</dbReference>
<evidence type="ECO:0000256" key="2">
    <source>
        <dbReference type="ARBA" id="ARBA00022741"/>
    </source>
</evidence>
<dbReference type="PANTHER" id="PTHR43499:SF1">
    <property type="entry name" value="ABC TRANSPORTER I FAMILY MEMBER 1"/>
    <property type="match status" value="1"/>
</dbReference>
<keyword evidence="5" id="KW-1278">Translocase</keyword>
<evidence type="ECO:0000256" key="1">
    <source>
        <dbReference type="ARBA" id="ARBA00022448"/>
    </source>
</evidence>
<dbReference type="SUPFAM" id="SSF52540">
    <property type="entry name" value="P-loop containing nucleoside triphosphate hydrolases"/>
    <property type="match status" value="1"/>
</dbReference>
<name>A0A1H7N5V1_9RHOB</name>
<keyword evidence="6" id="KW-0472">Membrane</keyword>
<dbReference type="Pfam" id="PF00005">
    <property type="entry name" value="ABC_tran"/>
    <property type="match status" value="1"/>
</dbReference>